<evidence type="ECO:0000313" key="2">
    <source>
        <dbReference type="Proteomes" id="UP000247485"/>
    </source>
</evidence>
<protein>
    <submittedName>
        <fullName evidence="1">Uncharacterized protein</fullName>
    </submittedName>
</protein>
<dbReference type="EMBL" id="QJJG01000005">
    <property type="protein sequence ID" value="PXW46417.1"/>
    <property type="molecule type" value="Genomic_DNA"/>
</dbReference>
<accession>A0A318FSP8</accession>
<organism evidence="1 2">
    <name type="scientific">Klebsiella oxytoca</name>
    <dbReference type="NCBI Taxonomy" id="571"/>
    <lineage>
        <taxon>Bacteria</taxon>
        <taxon>Pseudomonadati</taxon>
        <taxon>Pseudomonadota</taxon>
        <taxon>Gammaproteobacteria</taxon>
        <taxon>Enterobacterales</taxon>
        <taxon>Enterobacteriaceae</taxon>
        <taxon>Klebsiella/Raoultella group</taxon>
        <taxon>Klebsiella</taxon>
    </lineage>
</organism>
<sequence length="67" mass="7801">MNNRTVICWREDSCQQLLTAWRKNGLSAVKLYVQSGHMTRIVQTSHQPSNRQGTLCWFEGIIIEPLR</sequence>
<name>A0A318FSP8_KLEOX</name>
<comment type="caution">
    <text evidence="1">The sequence shown here is derived from an EMBL/GenBank/DDBJ whole genome shotgun (WGS) entry which is preliminary data.</text>
</comment>
<dbReference type="Proteomes" id="UP000247485">
    <property type="component" value="Unassembled WGS sequence"/>
</dbReference>
<proteinExistence type="predicted"/>
<dbReference type="AlphaFoldDB" id="A0A318FSP8"/>
<evidence type="ECO:0000313" key="1">
    <source>
        <dbReference type="EMBL" id="PXW46417.1"/>
    </source>
</evidence>
<gene>
    <name evidence="1" type="ORF">DET57_10591</name>
</gene>
<reference evidence="1 2" key="1">
    <citation type="submission" date="2018-05" db="EMBL/GenBank/DDBJ databases">
        <title>Freshwater and sediment microbial communities from various areas in North America, analyzing microbe dynamics in response to fracking.</title>
        <authorList>
            <person name="Lamendella R."/>
        </authorList>
    </citation>
    <scope>NUCLEOTIDE SEQUENCE [LARGE SCALE GENOMIC DNA]</scope>
    <source>
        <strain evidence="1 2">67</strain>
    </source>
</reference>